<dbReference type="EMBL" id="JAMZEJ010000002">
    <property type="protein sequence ID" value="MCQ8239761.1"/>
    <property type="molecule type" value="Genomic_DNA"/>
</dbReference>
<dbReference type="Gene3D" id="1.10.8.1080">
    <property type="match status" value="1"/>
</dbReference>
<gene>
    <name evidence="4" type="ORF">NFI88_02755</name>
</gene>
<proteinExistence type="predicted"/>
<dbReference type="Gene3D" id="3.40.50.10490">
    <property type="entry name" value="Glucose-6-phosphate isomerase like protein, domain 1"/>
    <property type="match status" value="1"/>
</dbReference>
<dbReference type="PROSITE" id="PS51464">
    <property type="entry name" value="SIS"/>
    <property type="match status" value="1"/>
</dbReference>
<accession>A0ABT1VTV6</accession>
<dbReference type="InterPro" id="IPR005488">
    <property type="entry name" value="Etherase_MurQ"/>
</dbReference>
<dbReference type="InterPro" id="IPR001347">
    <property type="entry name" value="SIS_dom"/>
</dbReference>
<evidence type="ECO:0000313" key="4">
    <source>
        <dbReference type="EMBL" id="MCQ8239761.1"/>
    </source>
</evidence>
<dbReference type="InterPro" id="IPR040190">
    <property type="entry name" value="MURQ/GCKR"/>
</dbReference>
<dbReference type="PANTHER" id="PTHR10088:SF4">
    <property type="entry name" value="GLUCOKINASE REGULATORY PROTEIN"/>
    <property type="match status" value="1"/>
</dbReference>
<keyword evidence="2" id="KW-0119">Carbohydrate metabolism</keyword>
<name>A0ABT1VTV6_9PROT</name>
<dbReference type="Pfam" id="PF22645">
    <property type="entry name" value="GKRP_SIS_N"/>
    <property type="match status" value="1"/>
</dbReference>
<reference evidence="4 5" key="1">
    <citation type="submission" date="2022-06" db="EMBL/GenBank/DDBJ databases">
        <title>Rhizosaccharibacter gen. nov. sp. nov. KSS12, endophytic bacteria isolated from sugarcane.</title>
        <authorList>
            <person name="Pitiwittayakul N."/>
        </authorList>
    </citation>
    <scope>NUCLEOTIDE SEQUENCE [LARGE SCALE GENOMIC DNA]</scope>
    <source>
        <strain evidence="4 5">KSS12</strain>
    </source>
</reference>
<dbReference type="SUPFAM" id="SSF53697">
    <property type="entry name" value="SIS domain"/>
    <property type="match status" value="1"/>
</dbReference>
<dbReference type="Proteomes" id="UP001524547">
    <property type="component" value="Unassembled WGS sequence"/>
</dbReference>
<evidence type="ECO:0000256" key="2">
    <source>
        <dbReference type="ARBA" id="ARBA00023277"/>
    </source>
</evidence>
<dbReference type="InterPro" id="IPR046348">
    <property type="entry name" value="SIS_dom_sf"/>
</dbReference>
<sequence>MPTPPHAPTRTEQHDPRYATLDGWPAAAVLDALLESQMSGVAAVRGALPALDRVVAEALPRLRRGGRLAYAGAGTSGRIAFQDGAELAPTFDWPEDRTVFLMAGGPAALVRAVEGAEDDRAAAEQAVAVERLGGNDVLLALAASGTTPFTRAAVAAAKERGCLAVGISCNPDAPLLHEADIGVLAETGPEAVAGSTRLKAGTAQKVILNLLSTTLMVGLGRVHQGLMVDMRATNAKLRERAGRMLRTLTGADAEAAARALAATGDRVKPAVLVLDGATAAEADALLATHHGSLRAALKERRGG</sequence>
<feature type="domain" description="SIS" evidence="3">
    <location>
        <begin position="58"/>
        <end position="221"/>
    </location>
</feature>
<organism evidence="4 5">
    <name type="scientific">Rhizosaccharibacter radicis</name>
    <dbReference type="NCBI Taxonomy" id="2782605"/>
    <lineage>
        <taxon>Bacteria</taxon>
        <taxon>Pseudomonadati</taxon>
        <taxon>Pseudomonadota</taxon>
        <taxon>Alphaproteobacteria</taxon>
        <taxon>Acetobacterales</taxon>
        <taxon>Acetobacteraceae</taxon>
        <taxon>Rhizosaccharibacter</taxon>
    </lineage>
</organism>
<dbReference type="RefSeq" id="WP_422918511.1">
    <property type="nucleotide sequence ID" value="NZ_JAMZEJ010000002.1"/>
</dbReference>
<keyword evidence="5" id="KW-1185">Reference proteome</keyword>
<evidence type="ECO:0000259" key="3">
    <source>
        <dbReference type="PROSITE" id="PS51464"/>
    </source>
</evidence>
<dbReference type="InterPro" id="IPR005486">
    <property type="entry name" value="Glucokinase_regulatory_CS"/>
</dbReference>
<dbReference type="NCBIfam" id="NF009222">
    <property type="entry name" value="PRK12570.1"/>
    <property type="match status" value="1"/>
</dbReference>
<dbReference type="CDD" id="cd05007">
    <property type="entry name" value="SIS_Etherase"/>
    <property type="match status" value="1"/>
</dbReference>
<protein>
    <submittedName>
        <fullName evidence="4">N-acetylmuramic acid 6-phosphate etherase</fullName>
    </submittedName>
</protein>
<comment type="caution">
    <text evidence="4">The sequence shown here is derived from an EMBL/GenBank/DDBJ whole genome shotgun (WGS) entry which is preliminary data.</text>
</comment>
<keyword evidence="1" id="KW-0456">Lyase</keyword>
<dbReference type="NCBIfam" id="NF003915">
    <property type="entry name" value="PRK05441.1"/>
    <property type="match status" value="1"/>
</dbReference>
<dbReference type="PROSITE" id="PS01272">
    <property type="entry name" value="GCKR"/>
    <property type="match status" value="1"/>
</dbReference>
<evidence type="ECO:0000256" key="1">
    <source>
        <dbReference type="ARBA" id="ARBA00023239"/>
    </source>
</evidence>
<evidence type="ECO:0000313" key="5">
    <source>
        <dbReference type="Proteomes" id="UP001524547"/>
    </source>
</evidence>
<dbReference type="PANTHER" id="PTHR10088">
    <property type="entry name" value="GLUCOKINASE REGULATORY PROTEIN"/>
    <property type="match status" value="1"/>
</dbReference>